<keyword evidence="1" id="KW-0560">Oxidoreductase</keyword>
<evidence type="ECO:0000313" key="3">
    <source>
        <dbReference type="EMBL" id="GAA0548705.1"/>
    </source>
</evidence>
<sequence length="417" mass="44962">MPPTRPEHVAIVGAGMAGLAAAWFLQQRGVGVTVVDRTGVAAGASWGNAGMLNPAFTVPLPEPGTLRYGLSAALRPRTPLAVTPTADRRLWLFLAQFAAHCTPSRWRRAMAVFTQLNRVSLQAYDELAAGGVTAPTQQGKPLLAACADVHGRDHLTRELDTVRDHGGEARYDLVDGDELRALEPMLSSRVVTGVRVHDQRFINPPDYMQALARAVRARGGEIVEGFDVTDIADLGASGVRLVSTTGADRRADAVVLAGGAWLTGLARRFGVRLIVQAARGYSFSVRPDTMPTHPVYLPAQRVACTPLGDRFRVTGMMEFRHADAPLDPRRIRTIIDSARPMFTGVDWQARREEWVGARPCTADGLPLVGPTASPRVHVAGGHGMWGMVLGPLTGQLLADSITGRPGPAWLRQLDPRR</sequence>
<protein>
    <submittedName>
        <fullName evidence="3">D-amino acid dehydrogenase</fullName>
    </submittedName>
</protein>
<evidence type="ECO:0000256" key="1">
    <source>
        <dbReference type="ARBA" id="ARBA00023002"/>
    </source>
</evidence>
<dbReference type="PANTHER" id="PTHR13847">
    <property type="entry name" value="SARCOSINE DEHYDROGENASE-RELATED"/>
    <property type="match status" value="1"/>
</dbReference>
<dbReference type="SUPFAM" id="SSF51971">
    <property type="entry name" value="Nucleotide-binding domain"/>
    <property type="match status" value="1"/>
</dbReference>
<dbReference type="Gene3D" id="3.30.9.10">
    <property type="entry name" value="D-Amino Acid Oxidase, subunit A, domain 2"/>
    <property type="match status" value="1"/>
</dbReference>
<dbReference type="InterPro" id="IPR036188">
    <property type="entry name" value="FAD/NAD-bd_sf"/>
</dbReference>
<evidence type="ECO:0000313" key="4">
    <source>
        <dbReference type="Proteomes" id="UP001500729"/>
    </source>
</evidence>
<dbReference type="Gene3D" id="3.50.50.60">
    <property type="entry name" value="FAD/NAD(P)-binding domain"/>
    <property type="match status" value="2"/>
</dbReference>
<dbReference type="EMBL" id="BAAAGS010000046">
    <property type="protein sequence ID" value="GAA0548705.1"/>
    <property type="molecule type" value="Genomic_DNA"/>
</dbReference>
<dbReference type="PANTHER" id="PTHR13847:SF289">
    <property type="entry name" value="GLYCINE OXIDASE"/>
    <property type="match status" value="1"/>
</dbReference>
<reference evidence="3 4" key="1">
    <citation type="journal article" date="2019" name="Int. J. Syst. Evol. Microbiol.">
        <title>The Global Catalogue of Microorganisms (GCM) 10K type strain sequencing project: providing services to taxonomists for standard genome sequencing and annotation.</title>
        <authorList>
            <consortium name="The Broad Institute Genomics Platform"/>
            <consortium name="The Broad Institute Genome Sequencing Center for Infectious Disease"/>
            <person name="Wu L."/>
            <person name="Ma J."/>
        </authorList>
    </citation>
    <scope>NUCLEOTIDE SEQUENCE [LARGE SCALE GENOMIC DNA]</scope>
    <source>
        <strain evidence="3 4">JCM 10303</strain>
    </source>
</reference>
<comment type="caution">
    <text evidence="3">The sequence shown here is derived from an EMBL/GenBank/DDBJ whole genome shotgun (WGS) entry which is preliminary data.</text>
</comment>
<feature type="domain" description="FAD dependent oxidoreductase" evidence="2">
    <location>
        <begin position="8"/>
        <end position="399"/>
    </location>
</feature>
<name>A0ABN1DPF5_SACER</name>
<proteinExistence type="predicted"/>
<dbReference type="Pfam" id="PF01266">
    <property type="entry name" value="DAO"/>
    <property type="match status" value="1"/>
</dbReference>
<keyword evidence="4" id="KW-1185">Reference proteome</keyword>
<evidence type="ECO:0000259" key="2">
    <source>
        <dbReference type="Pfam" id="PF01266"/>
    </source>
</evidence>
<dbReference type="InterPro" id="IPR006076">
    <property type="entry name" value="FAD-dep_OxRdtase"/>
</dbReference>
<dbReference type="RefSeq" id="WP_009948413.1">
    <property type="nucleotide sequence ID" value="NZ_BAAAGS010000046.1"/>
</dbReference>
<organism evidence="3 4">
    <name type="scientific">Saccharopolyspora erythraea</name>
    <name type="common">Streptomyces erythraeus</name>
    <dbReference type="NCBI Taxonomy" id="1836"/>
    <lineage>
        <taxon>Bacteria</taxon>
        <taxon>Bacillati</taxon>
        <taxon>Actinomycetota</taxon>
        <taxon>Actinomycetes</taxon>
        <taxon>Pseudonocardiales</taxon>
        <taxon>Pseudonocardiaceae</taxon>
        <taxon>Saccharopolyspora</taxon>
    </lineage>
</organism>
<dbReference type="Proteomes" id="UP001500729">
    <property type="component" value="Unassembled WGS sequence"/>
</dbReference>
<dbReference type="SUPFAM" id="SSF54373">
    <property type="entry name" value="FAD-linked reductases, C-terminal domain"/>
    <property type="match status" value="1"/>
</dbReference>
<accession>A0ABN1DPF5</accession>
<gene>
    <name evidence="3" type="ORF">GCM10009533_54200</name>
</gene>